<feature type="compositionally biased region" description="Basic and acidic residues" evidence="1">
    <location>
        <begin position="35"/>
        <end position="44"/>
    </location>
</feature>
<organism evidence="2 3">
    <name type="scientific">Melipona quadrifasciata</name>
    <dbReference type="NCBI Taxonomy" id="166423"/>
    <lineage>
        <taxon>Eukaryota</taxon>
        <taxon>Metazoa</taxon>
        <taxon>Ecdysozoa</taxon>
        <taxon>Arthropoda</taxon>
        <taxon>Hexapoda</taxon>
        <taxon>Insecta</taxon>
        <taxon>Pterygota</taxon>
        <taxon>Neoptera</taxon>
        <taxon>Endopterygota</taxon>
        <taxon>Hymenoptera</taxon>
        <taxon>Apocrita</taxon>
        <taxon>Aculeata</taxon>
        <taxon>Apoidea</taxon>
        <taxon>Anthophila</taxon>
        <taxon>Apidae</taxon>
        <taxon>Melipona</taxon>
    </lineage>
</organism>
<dbReference type="Proteomes" id="UP000053105">
    <property type="component" value="Unassembled WGS sequence"/>
</dbReference>
<feature type="region of interest" description="Disordered" evidence="1">
    <location>
        <begin position="33"/>
        <end position="59"/>
    </location>
</feature>
<dbReference type="EMBL" id="KQ435779">
    <property type="protein sequence ID" value="KOX74817.1"/>
    <property type="molecule type" value="Genomic_DNA"/>
</dbReference>
<keyword evidence="3" id="KW-1185">Reference proteome</keyword>
<evidence type="ECO:0000313" key="3">
    <source>
        <dbReference type="Proteomes" id="UP000053105"/>
    </source>
</evidence>
<sequence>MTATQILSGILGGESFVPVATEETPLKGRTRLNMRRHEVGKGREANVQSPSSSNFNHQQISDRALRQIGRNSLAANSTENSSSGGVLVGAGRLVNKFPAG</sequence>
<proteinExistence type="predicted"/>
<gene>
    <name evidence="2" type="ORF">WN51_13633</name>
</gene>
<name>A0A0M9A0S0_9HYME</name>
<accession>A0A0M9A0S0</accession>
<evidence type="ECO:0000256" key="1">
    <source>
        <dbReference type="SAM" id="MobiDB-lite"/>
    </source>
</evidence>
<dbReference type="AlphaFoldDB" id="A0A0M9A0S0"/>
<feature type="compositionally biased region" description="Polar residues" evidence="1">
    <location>
        <begin position="46"/>
        <end position="59"/>
    </location>
</feature>
<evidence type="ECO:0000313" key="2">
    <source>
        <dbReference type="EMBL" id="KOX74817.1"/>
    </source>
</evidence>
<protein>
    <submittedName>
        <fullName evidence="2">Uncharacterized protein</fullName>
    </submittedName>
</protein>
<reference evidence="2 3" key="1">
    <citation type="submission" date="2015-07" db="EMBL/GenBank/DDBJ databases">
        <title>The genome of Melipona quadrifasciata.</title>
        <authorList>
            <person name="Pan H."/>
            <person name="Kapheim K."/>
        </authorList>
    </citation>
    <scope>NUCLEOTIDE SEQUENCE [LARGE SCALE GENOMIC DNA]</scope>
    <source>
        <strain evidence="2">0111107301</strain>
        <tissue evidence="2">Whole body</tissue>
    </source>
</reference>